<protein>
    <submittedName>
        <fullName evidence="2">Uncharacterized protein</fullName>
    </submittedName>
</protein>
<accession>A0A5B7I884</accession>
<evidence type="ECO:0000313" key="2">
    <source>
        <dbReference type="EMBL" id="MPC77707.1"/>
    </source>
</evidence>
<evidence type="ECO:0000256" key="1">
    <source>
        <dbReference type="SAM" id="MobiDB-lite"/>
    </source>
</evidence>
<feature type="compositionally biased region" description="Basic and acidic residues" evidence="1">
    <location>
        <begin position="43"/>
        <end position="70"/>
    </location>
</feature>
<reference evidence="2 3" key="1">
    <citation type="submission" date="2019-05" db="EMBL/GenBank/DDBJ databases">
        <title>Another draft genome of Portunus trituberculatus and its Hox gene families provides insights of decapod evolution.</title>
        <authorList>
            <person name="Jeong J.-H."/>
            <person name="Song I."/>
            <person name="Kim S."/>
            <person name="Choi T."/>
            <person name="Kim D."/>
            <person name="Ryu S."/>
            <person name="Kim W."/>
        </authorList>
    </citation>
    <scope>NUCLEOTIDE SEQUENCE [LARGE SCALE GENOMIC DNA]</scope>
    <source>
        <tissue evidence="2">Muscle</tissue>
    </source>
</reference>
<dbReference type="EMBL" id="VSRR010046534">
    <property type="protein sequence ID" value="MPC77707.1"/>
    <property type="molecule type" value="Genomic_DNA"/>
</dbReference>
<dbReference type="Proteomes" id="UP000324222">
    <property type="component" value="Unassembled WGS sequence"/>
</dbReference>
<comment type="caution">
    <text evidence="2">The sequence shown here is derived from an EMBL/GenBank/DDBJ whole genome shotgun (WGS) entry which is preliminary data.</text>
</comment>
<feature type="compositionally biased region" description="Basic and acidic residues" evidence="1">
    <location>
        <begin position="13"/>
        <end position="35"/>
    </location>
</feature>
<gene>
    <name evidence="2" type="ORF">E2C01_072169</name>
</gene>
<organism evidence="2 3">
    <name type="scientific">Portunus trituberculatus</name>
    <name type="common">Swimming crab</name>
    <name type="synonym">Neptunus trituberculatus</name>
    <dbReference type="NCBI Taxonomy" id="210409"/>
    <lineage>
        <taxon>Eukaryota</taxon>
        <taxon>Metazoa</taxon>
        <taxon>Ecdysozoa</taxon>
        <taxon>Arthropoda</taxon>
        <taxon>Crustacea</taxon>
        <taxon>Multicrustacea</taxon>
        <taxon>Malacostraca</taxon>
        <taxon>Eumalacostraca</taxon>
        <taxon>Eucarida</taxon>
        <taxon>Decapoda</taxon>
        <taxon>Pleocyemata</taxon>
        <taxon>Brachyura</taxon>
        <taxon>Eubrachyura</taxon>
        <taxon>Portunoidea</taxon>
        <taxon>Portunidae</taxon>
        <taxon>Portuninae</taxon>
        <taxon>Portunus</taxon>
    </lineage>
</organism>
<evidence type="ECO:0000313" key="3">
    <source>
        <dbReference type="Proteomes" id="UP000324222"/>
    </source>
</evidence>
<sequence length="90" mass="9750">MRKRPGGGGGGGEDGKEEGSMCGEEGRRALGKDGKGACVPVRLIEKSAKTSHTEWQGKQEEQGKEKEEVNQRNGFSRIQLHDHISTALCK</sequence>
<feature type="compositionally biased region" description="Gly residues" evidence="1">
    <location>
        <begin position="1"/>
        <end position="12"/>
    </location>
</feature>
<proteinExistence type="predicted"/>
<name>A0A5B7I884_PORTR</name>
<dbReference type="AlphaFoldDB" id="A0A5B7I884"/>
<keyword evidence="3" id="KW-1185">Reference proteome</keyword>
<feature type="region of interest" description="Disordered" evidence="1">
    <location>
        <begin position="1"/>
        <end position="90"/>
    </location>
</feature>